<evidence type="ECO:0000313" key="2">
    <source>
        <dbReference type="EMBL" id="CAD8547805.1"/>
    </source>
</evidence>
<proteinExistence type="predicted"/>
<name>A0A7S0P281_9EUKA</name>
<evidence type="ECO:0000256" key="1">
    <source>
        <dbReference type="SAM" id="MobiDB-lite"/>
    </source>
</evidence>
<sequence length="403" mass="43813">MADFLRLFGKQPHLVSCTPKLLKYSRLLKPYSKTIAQHADALAPHLPRILDCMEVLAPYLDALFDDALPQLLPYMGALLDELPVLEPHLAAIVSHRAELLPALPYLAPRLPSLRPHVEVLASRLDALAPYVFRIAPHLDALLPHMPLITQHIDVLVPHLQVLTQEEALLALLPYAELLLRTDLQLLLDQAQKIADAGSGLSGPKGSALLQELLHKALAKHRGEPLSGALNGVDAGADVGRKPGASDPSRQADANNKGGVGFWEGMRKLLGSAGGDTKSAPPAADGKHSRELLSEVETRLDGVEARLKMVERQFVDFKETMNHRYNVGQAGALKLAAAEGHLIAVEDGILELTGATKDLHSDVEAYARTVSVEAINRGKERQLVSRKGHVAEAQTDNFLWRLPL</sequence>
<dbReference type="AlphaFoldDB" id="A0A7S0P281"/>
<reference evidence="2" key="1">
    <citation type="submission" date="2021-01" db="EMBL/GenBank/DDBJ databases">
        <authorList>
            <person name="Corre E."/>
            <person name="Pelletier E."/>
            <person name="Niang G."/>
            <person name="Scheremetjew M."/>
            <person name="Finn R."/>
            <person name="Kale V."/>
            <person name="Holt S."/>
            <person name="Cochrane G."/>
            <person name="Meng A."/>
            <person name="Brown T."/>
            <person name="Cohen L."/>
        </authorList>
    </citation>
    <scope>NUCLEOTIDE SEQUENCE</scope>
    <source>
        <strain evidence="2">RCC1130</strain>
    </source>
</reference>
<accession>A0A7S0P281</accession>
<dbReference type="EMBL" id="HBER01046160">
    <property type="protein sequence ID" value="CAD8547805.1"/>
    <property type="molecule type" value="Transcribed_RNA"/>
</dbReference>
<protein>
    <submittedName>
        <fullName evidence="2">Uncharacterized protein</fullName>
    </submittedName>
</protein>
<organism evidence="2">
    <name type="scientific">Calcidiscus leptoporus</name>
    <dbReference type="NCBI Taxonomy" id="127549"/>
    <lineage>
        <taxon>Eukaryota</taxon>
        <taxon>Haptista</taxon>
        <taxon>Haptophyta</taxon>
        <taxon>Prymnesiophyceae</taxon>
        <taxon>Coccolithales</taxon>
        <taxon>Calcidiscaceae</taxon>
        <taxon>Calcidiscus</taxon>
    </lineage>
</organism>
<feature type="region of interest" description="Disordered" evidence="1">
    <location>
        <begin position="270"/>
        <end position="289"/>
    </location>
</feature>
<gene>
    <name evidence="2" type="ORF">CLEP1334_LOCUS23095</name>
</gene>
<feature type="region of interest" description="Disordered" evidence="1">
    <location>
        <begin position="228"/>
        <end position="257"/>
    </location>
</feature>